<gene>
    <name evidence="1" type="ORF">J4215_06580</name>
</gene>
<reference evidence="1" key="1">
    <citation type="submission" date="2021-03" db="EMBL/GenBank/DDBJ databases">
        <authorList>
            <person name="Jaffe A."/>
        </authorList>
    </citation>
    <scope>NUCLEOTIDE SEQUENCE</scope>
    <source>
        <strain evidence="1">RIFCSPLOWO2_01_FULL_AR10_48_17</strain>
    </source>
</reference>
<dbReference type="Proteomes" id="UP000675968">
    <property type="component" value="Unassembled WGS sequence"/>
</dbReference>
<comment type="caution">
    <text evidence="1">The sequence shown here is derived from an EMBL/GenBank/DDBJ whole genome shotgun (WGS) entry which is preliminary data.</text>
</comment>
<proteinExistence type="predicted"/>
<evidence type="ECO:0000313" key="2">
    <source>
        <dbReference type="Proteomes" id="UP000675968"/>
    </source>
</evidence>
<name>A0A8T4L9J3_9ARCH</name>
<evidence type="ECO:0000313" key="1">
    <source>
        <dbReference type="EMBL" id="MBS3062219.1"/>
    </source>
</evidence>
<dbReference type="EMBL" id="JAGVWC010000015">
    <property type="protein sequence ID" value="MBS3062219.1"/>
    <property type="molecule type" value="Genomic_DNA"/>
</dbReference>
<dbReference type="AlphaFoldDB" id="A0A8T4L9J3"/>
<reference evidence="1" key="2">
    <citation type="submission" date="2021-05" db="EMBL/GenBank/DDBJ databases">
        <title>Protein family content uncovers lineage relationships and bacterial pathway maintenance mechanisms in DPANN archaea.</title>
        <authorList>
            <person name="Castelle C.J."/>
            <person name="Meheust R."/>
            <person name="Jaffe A.L."/>
            <person name="Seitz K."/>
            <person name="Gong X."/>
            <person name="Baker B.J."/>
            <person name="Banfield J.F."/>
        </authorList>
    </citation>
    <scope>NUCLEOTIDE SEQUENCE</scope>
    <source>
        <strain evidence="1">RIFCSPLOWO2_01_FULL_AR10_48_17</strain>
    </source>
</reference>
<sequence length="207" mass="22896">MKNTTRLLAILVLALVAAGVWFWWSPLQPPVQFSSDESPLESSTISSGFISEIQSLTKSRNIDSNLLHSNPDALLLLDKETLLDLKTDLASKNAVAVSRSEKDLVAVYERFLIAVIELKELDRLSEKVKFVYDLCDQKADVSEFNTQLEKTNEALKSLGDKTAAFSSSFGVEAQSIGLYPFQGNFQAAYNENLELIAENESALRLCG</sequence>
<accession>A0A8T4L9J3</accession>
<organism evidence="1 2">
    <name type="scientific">Candidatus Iainarchaeum sp</name>
    <dbReference type="NCBI Taxonomy" id="3101447"/>
    <lineage>
        <taxon>Archaea</taxon>
        <taxon>Candidatus Iainarchaeota</taxon>
        <taxon>Candidatus Iainarchaeia</taxon>
        <taxon>Candidatus Iainarchaeales</taxon>
        <taxon>Candidatus Iainarchaeaceae</taxon>
        <taxon>Candidatus Iainarchaeum</taxon>
    </lineage>
</organism>
<protein>
    <submittedName>
        <fullName evidence="1">Uncharacterized protein</fullName>
    </submittedName>
</protein>